<dbReference type="AlphaFoldDB" id="A0A3S3R7Q4"/>
<name>A0A3S3R7Q4_9MAGN</name>
<dbReference type="PANTHER" id="PTHR32278">
    <property type="entry name" value="F-BOX DOMAIN-CONTAINING PROTEIN"/>
    <property type="match status" value="1"/>
</dbReference>
<feature type="domain" description="F-box" evidence="1">
    <location>
        <begin position="312"/>
        <end position="358"/>
    </location>
</feature>
<dbReference type="InterPro" id="IPR036047">
    <property type="entry name" value="F-box-like_dom_sf"/>
</dbReference>
<comment type="caution">
    <text evidence="2">The sequence shown here is derived from an EMBL/GenBank/DDBJ whole genome shotgun (WGS) entry which is preliminary data.</text>
</comment>
<dbReference type="STRING" id="337451.A0A3S3R7Q4"/>
<evidence type="ECO:0000259" key="1">
    <source>
        <dbReference type="PROSITE" id="PS50181"/>
    </source>
</evidence>
<protein>
    <submittedName>
        <fullName evidence="2">F-box protein PP2-B11</fullName>
    </submittedName>
</protein>
<sequence length="442" mass="50338">MKGQDLLSNLPEGCISNILSFTSPQDACIFSTLSSIFQSASESDIVWERFLPPDYPDILAGAVSPVDFSSKKELYFRLCDPIVIDEGKMSFSIDKMSGRKCYMLSARKLEIAWGDEAKYWHWAKIPESRFPEVAELLNVCWLEIRGKIDAHILSPKTSYKVYLVFKCVEDSYGLGHHFAETSVELGGQVSNNYAYLRDDPFNRFRKRVPVNWNDHQDPQPEDDGWMEVEMGDFFNDEGQEGEVEMSFLEIKGGRWKRGLILEGIEIRPEVSCDFDHKAAAHMERLKKMDLGRFFFCLVGVKSRDRELEMEGLDLFSNLPEGCISHIISFTSPRDACRSSAVCSIFRSASESDMVWERFLPSGYPDILAGSASPVQFSVGSPISLKQRNTISTYPREPCQMTNSYNVHPIYGFQEVTEFVQLLSIEIIAWIDAHIFSPKTTYN</sequence>
<evidence type="ECO:0000313" key="2">
    <source>
        <dbReference type="EMBL" id="RWR96601.1"/>
    </source>
</evidence>
<dbReference type="CDD" id="cd22162">
    <property type="entry name" value="F-box_AtSKIP3-like"/>
    <property type="match status" value="2"/>
</dbReference>
<dbReference type="Pfam" id="PF00646">
    <property type="entry name" value="F-box"/>
    <property type="match status" value="1"/>
</dbReference>
<organism evidence="2 3">
    <name type="scientific">Cinnamomum micranthum f. kanehirae</name>
    <dbReference type="NCBI Taxonomy" id="337451"/>
    <lineage>
        <taxon>Eukaryota</taxon>
        <taxon>Viridiplantae</taxon>
        <taxon>Streptophyta</taxon>
        <taxon>Embryophyta</taxon>
        <taxon>Tracheophyta</taxon>
        <taxon>Spermatophyta</taxon>
        <taxon>Magnoliopsida</taxon>
        <taxon>Magnoliidae</taxon>
        <taxon>Laurales</taxon>
        <taxon>Lauraceae</taxon>
        <taxon>Cinnamomum</taxon>
    </lineage>
</organism>
<dbReference type="SMART" id="SM00256">
    <property type="entry name" value="FBOX"/>
    <property type="match status" value="2"/>
</dbReference>
<dbReference type="InterPro" id="IPR025886">
    <property type="entry name" value="PP2-like"/>
</dbReference>
<dbReference type="PROSITE" id="PS50181">
    <property type="entry name" value="FBOX"/>
    <property type="match status" value="1"/>
</dbReference>
<evidence type="ECO:0000313" key="3">
    <source>
        <dbReference type="Proteomes" id="UP000283530"/>
    </source>
</evidence>
<accession>A0A3S3R7Q4</accession>
<reference evidence="2 3" key="1">
    <citation type="journal article" date="2019" name="Nat. Plants">
        <title>Stout camphor tree genome fills gaps in understanding of flowering plant genome evolution.</title>
        <authorList>
            <person name="Chaw S.M."/>
            <person name="Liu Y.C."/>
            <person name="Wu Y.W."/>
            <person name="Wang H.Y."/>
            <person name="Lin C.I."/>
            <person name="Wu C.S."/>
            <person name="Ke H.M."/>
            <person name="Chang L.Y."/>
            <person name="Hsu C.Y."/>
            <person name="Yang H.T."/>
            <person name="Sudianto E."/>
            <person name="Hsu M.H."/>
            <person name="Wu K.P."/>
            <person name="Wang L.N."/>
            <person name="Leebens-Mack J.H."/>
            <person name="Tsai I.J."/>
        </authorList>
    </citation>
    <scope>NUCLEOTIDE SEQUENCE [LARGE SCALE GENOMIC DNA]</scope>
    <source>
        <strain evidence="3">cv. Chaw 1501</strain>
        <tissue evidence="2">Young leaves</tissue>
    </source>
</reference>
<dbReference type="PANTHER" id="PTHR32278:SF111">
    <property type="entry name" value="F-BOX PROTEIN PP2-B12-RELATED"/>
    <property type="match status" value="1"/>
</dbReference>
<gene>
    <name evidence="2" type="ORF">CKAN_02599700</name>
</gene>
<dbReference type="Pfam" id="PF14299">
    <property type="entry name" value="PP2"/>
    <property type="match status" value="1"/>
</dbReference>
<keyword evidence="3" id="KW-1185">Reference proteome</keyword>
<dbReference type="OrthoDB" id="1918565at2759"/>
<dbReference type="InterPro" id="IPR001810">
    <property type="entry name" value="F-box_dom"/>
</dbReference>
<dbReference type="Gene3D" id="1.20.1280.50">
    <property type="match status" value="1"/>
</dbReference>
<dbReference type="SUPFAM" id="SSF81383">
    <property type="entry name" value="F-box domain"/>
    <property type="match status" value="2"/>
</dbReference>
<dbReference type="EMBL" id="QPKB01000012">
    <property type="protein sequence ID" value="RWR96601.1"/>
    <property type="molecule type" value="Genomic_DNA"/>
</dbReference>
<dbReference type="Pfam" id="PF12937">
    <property type="entry name" value="F-box-like"/>
    <property type="match status" value="1"/>
</dbReference>
<proteinExistence type="predicted"/>
<dbReference type="Proteomes" id="UP000283530">
    <property type="component" value="Unassembled WGS sequence"/>
</dbReference>